<evidence type="ECO:0000313" key="8">
    <source>
        <dbReference type="EMBL" id="GAA3096991.1"/>
    </source>
</evidence>
<name>A0ABP6MB79_9ACTN</name>
<keyword evidence="2 6" id="KW-0812">Transmembrane</keyword>
<accession>A0ABP6MB79</accession>
<sequence length="369" mass="39980">MTETAKIDRNKSMTDRNKKVAARATATSPGSLPYAVDHALRRFDPRSVWFGCGRTIIAVAHLITLALTPSAALLHPLLGEQPYPHCAGVQAISTYCVGGDAVSQEWRRWIMVALLALVASGYRPRWTVWIHAWIAYSIGVSTALPDGGEAIARIVCLLLILMGLADDRRWHWQRPTTVLGPRRRGVAFAAFWALRVQLVILYLQSGISKFGVPDWLNGSAEYYVLRDPVFGVAKPFAAPLLNMSGNGLLVSAMTWGAIIIEVVIAALLIGPERWRKLAFQMDVLLHGAIIATIGLWSFSLIMIGAAAVAATPDRVELADPVPQDGRKTSVTEEPKDLDEADEADEAGGTGEAGKASEAGREPTYTPHLG</sequence>
<keyword evidence="3 6" id="KW-1133">Transmembrane helix</keyword>
<feature type="transmembrane region" description="Helical" evidence="6">
    <location>
        <begin position="150"/>
        <end position="165"/>
    </location>
</feature>
<reference evidence="9" key="1">
    <citation type="journal article" date="2019" name="Int. J. Syst. Evol. Microbiol.">
        <title>The Global Catalogue of Microorganisms (GCM) 10K type strain sequencing project: providing services to taxonomists for standard genome sequencing and annotation.</title>
        <authorList>
            <consortium name="The Broad Institute Genomics Platform"/>
            <consortium name="The Broad Institute Genome Sequencing Center for Infectious Disease"/>
            <person name="Wu L."/>
            <person name="Ma J."/>
        </authorList>
    </citation>
    <scope>NUCLEOTIDE SEQUENCE [LARGE SCALE GENOMIC DNA]</scope>
    <source>
        <strain evidence="9">JCM 9092</strain>
    </source>
</reference>
<feature type="compositionally biased region" description="Basic and acidic residues" evidence="5">
    <location>
        <begin position="324"/>
        <end position="334"/>
    </location>
</feature>
<comment type="caution">
    <text evidence="8">The sequence shown here is derived from an EMBL/GenBank/DDBJ whole genome shotgun (WGS) entry which is preliminary data.</text>
</comment>
<evidence type="ECO:0000313" key="9">
    <source>
        <dbReference type="Proteomes" id="UP001501637"/>
    </source>
</evidence>
<evidence type="ECO:0000256" key="5">
    <source>
        <dbReference type="SAM" id="MobiDB-lite"/>
    </source>
</evidence>
<evidence type="ECO:0000256" key="3">
    <source>
        <dbReference type="ARBA" id="ARBA00022989"/>
    </source>
</evidence>
<feature type="region of interest" description="Disordered" evidence="5">
    <location>
        <begin position="1"/>
        <end position="25"/>
    </location>
</feature>
<gene>
    <name evidence="8" type="ORF">GCM10010449_20570</name>
</gene>
<evidence type="ECO:0000256" key="2">
    <source>
        <dbReference type="ARBA" id="ARBA00022692"/>
    </source>
</evidence>
<dbReference type="Proteomes" id="UP001501637">
    <property type="component" value="Unassembled WGS sequence"/>
</dbReference>
<dbReference type="NCBIfam" id="TIGR04033">
    <property type="entry name" value="export_SdpB"/>
    <property type="match status" value="1"/>
</dbReference>
<keyword evidence="4 6" id="KW-0472">Membrane</keyword>
<dbReference type="EMBL" id="BAAAUG010000030">
    <property type="protein sequence ID" value="GAA3096991.1"/>
    <property type="molecule type" value="Genomic_DNA"/>
</dbReference>
<proteinExistence type="predicted"/>
<evidence type="ECO:0000256" key="6">
    <source>
        <dbReference type="SAM" id="Phobius"/>
    </source>
</evidence>
<evidence type="ECO:0000256" key="1">
    <source>
        <dbReference type="ARBA" id="ARBA00004127"/>
    </source>
</evidence>
<dbReference type="InterPro" id="IPR011020">
    <property type="entry name" value="HTTM-like"/>
</dbReference>
<dbReference type="InterPro" id="IPR052964">
    <property type="entry name" value="Sporulation_signal_mat"/>
</dbReference>
<feature type="compositionally biased region" description="Acidic residues" evidence="5">
    <location>
        <begin position="335"/>
        <end position="345"/>
    </location>
</feature>
<feature type="transmembrane region" description="Helical" evidence="6">
    <location>
        <begin position="248"/>
        <end position="271"/>
    </location>
</feature>
<dbReference type="InterPro" id="IPR053934">
    <property type="entry name" value="HTTM_dom"/>
</dbReference>
<dbReference type="InterPro" id="IPR023894">
    <property type="entry name" value="Sporulation_SdpB"/>
</dbReference>
<feature type="domain" description="HTTM-like" evidence="7">
    <location>
        <begin position="40"/>
        <end position="314"/>
    </location>
</feature>
<protein>
    <submittedName>
        <fullName evidence="8">Membrane protein</fullName>
    </submittedName>
</protein>
<evidence type="ECO:0000259" key="7">
    <source>
        <dbReference type="SMART" id="SM00752"/>
    </source>
</evidence>
<organism evidence="8 9">
    <name type="scientific">Streptomyces rectiviolaceus</name>
    <dbReference type="NCBI Taxonomy" id="332591"/>
    <lineage>
        <taxon>Bacteria</taxon>
        <taxon>Bacillati</taxon>
        <taxon>Actinomycetota</taxon>
        <taxon>Actinomycetes</taxon>
        <taxon>Kitasatosporales</taxon>
        <taxon>Streptomycetaceae</taxon>
        <taxon>Streptomyces</taxon>
    </lineage>
</organism>
<dbReference type="SMART" id="SM00752">
    <property type="entry name" value="HTTM"/>
    <property type="match status" value="1"/>
</dbReference>
<feature type="transmembrane region" description="Helical" evidence="6">
    <location>
        <begin position="186"/>
        <end position="207"/>
    </location>
</feature>
<dbReference type="Pfam" id="PF05090">
    <property type="entry name" value="HTTM"/>
    <property type="match status" value="1"/>
</dbReference>
<feature type="region of interest" description="Disordered" evidence="5">
    <location>
        <begin position="318"/>
        <end position="369"/>
    </location>
</feature>
<feature type="compositionally biased region" description="Basic and acidic residues" evidence="5">
    <location>
        <begin position="1"/>
        <end position="18"/>
    </location>
</feature>
<keyword evidence="9" id="KW-1185">Reference proteome</keyword>
<dbReference type="PANTHER" id="PTHR39535:SF2">
    <property type="entry name" value="HTTM DOMAIN-CONTAINING PROTEIN"/>
    <property type="match status" value="1"/>
</dbReference>
<dbReference type="PANTHER" id="PTHR39535">
    <property type="entry name" value="SPORULATION-DELAYING PROTEIN SDPB"/>
    <property type="match status" value="1"/>
</dbReference>
<comment type="subcellular location">
    <subcellularLocation>
        <location evidence="1">Endomembrane system</location>
        <topology evidence="1">Multi-pass membrane protein</topology>
    </subcellularLocation>
</comment>
<evidence type="ECO:0000256" key="4">
    <source>
        <dbReference type="ARBA" id="ARBA00023136"/>
    </source>
</evidence>
<feature type="transmembrane region" description="Helical" evidence="6">
    <location>
        <begin position="283"/>
        <end position="310"/>
    </location>
</feature>
<dbReference type="RefSeq" id="WP_344520291.1">
    <property type="nucleotide sequence ID" value="NZ_BAAAUG010000030.1"/>
</dbReference>